<evidence type="ECO:0000313" key="4">
    <source>
        <dbReference type="Proteomes" id="UP001281761"/>
    </source>
</evidence>
<evidence type="ECO:0000259" key="2">
    <source>
        <dbReference type="PROSITE" id="PS50802"/>
    </source>
</evidence>
<comment type="caution">
    <text evidence="3">The sequence shown here is derived from an EMBL/GenBank/DDBJ whole genome shotgun (WGS) entry which is preliminary data.</text>
</comment>
<feature type="region of interest" description="Disordered" evidence="1">
    <location>
        <begin position="161"/>
        <end position="246"/>
    </location>
</feature>
<proteinExistence type="predicted"/>
<feature type="domain" description="OTU" evidence="2">
    <location>
        <begin position="13"/>
        <end position="134"/>
    </location>
</feature>
<dbReference type="Proteomes" id="UP001281761">
    <property type="component" value="Unassembled WGS sequence"/>
</dbReference>
<dbReference type="SUPFAM" id="SSF54001">
    <property type="entry name" value="Cysteine proteinases"/>
    <property type="match status" value="1"/>
</dbReference>
<dbReference type="InterPro" id="IPR038765">
    <property type="entry name" value="Papain-like_cys_pep_sf"/>
</dbReference>
<feature type="compositionally biased region" description="Basic and acidic residues" evidence="1">
    <location>
        <begin position="197"/>
        <end position="246"/>
    </location>
</feature>
<dbReference type="CDD" id="cd22771">
    <property type="entry name" value="OTU_plant_OTU7-like"/>
    <property type="match status" value="1"/>
</dbReference>
<dbReference type="Pfam" id="PF02338">
    <property type="entry name" value="OTU"/>
    <property type="match status" value="1"/>
</dbReference>
<accession>A0ABQ9YF83</accession>
<feature type="compositionally biased region" description="Acidic residues" evidence="1">
    <location>
        <begin position="162"/>
        <end position="171"/>
    </location>
</feature>
<gene>
    <name evidence="3" type="ORF">BLNAU_2672</name>
</gene>
<evidence type="ECO:0000313" key="3">
    <source>
        <dbReference type="EMBL" id="KAK2962429.1"/>
    </source>
</evidence>
<sequence>MHTLTEQLAPFGFRIIDVPLDGNCFFSSVSHQLYSDPKHSANLRKLTCDYIAEHQADLAHFLLDNEDFDEYLSDMREDGTWADNIAILSLSNALQIGIEIMQPSHPAVMINQTYPRRIRVGYVGESHYVSVVGGEERNEADREMVRQMIDQLRVTRARQVEMEAEQEEDEVPQPAPPQEEEDSEQHLPPALRKKNRKQAEQAREEPREPSRQRESKPKETKSTKKLTKAEKRAQRQKRARGEDSDS</sequence>
<dbReference type="Gene3D" id="3.90.70.80">
    <property type="match status" value="1"/>
</dbReference>
<reference evidence="3 4" key="1">
    <citation type="journal article" date="2022" name="bioRxiv">
        <title>Genomics of Preaxostyla Flagellates Illuminates Evolutionary Transitions and the Path Towards Mitochondrial Loss.</title>
        <authorList>
            <person name="Novak L.V.F."/>
            <person name="Treitli S.C."/>
            <person name="Pyrih J."/>
            <person name="Halakuc P."/>
            <person name="Pipaliya S.V."/>
            <person name="Vacek V."/>
            <person name="Brzon O."/>
            <person name="Soukal P."/>
            <person name="Eme L."/>
            <person name="Dacks J.B."/>
            <person name="Karnkowska A."/>
            <person name="Elias M."/>
            <person name="Hampl V."/>
        </authorList>
    </citation>
    <scope>NUCLEOTIDE SEQUENCE [LARGE SCALE GENOMIC DNA]</scope>
    <source>
        <strain evidence="3">NAU3</strain>
        <tissue evidence="3">Gut</tissue>
    </source>
</reference>
<dbReference type="PROSITE" id="PS50802">
    <property type="entry name" value="OTU"/>
    <property type="match status" value="1"/>
</dbReference>
<organism evidence="3 4">
    <name type="scientific">Blattamonas nauphoetae</name>
    <dbReference type="NCBI Taxonomy" id="2049346"/>
    <lineage>
        <taxon>Eukaryota</taxon>
        <taxon>Metamonada</taxon>
        <taxon>Preaxostyla</taxon>
        <taxon>Oxymonadida</taxon>
        <taxon>Blattamonas</taxon>
    </lineage>
</organism>
<dbReference type="InterPro" id="IPR003323">
    <property type="entry name" value="OTU_dom"/>
</dbReference>
<dbReference type="PANTHER" id="PTHR12419">
    <property type="entry name" value="OTU DOMAIN CONTAINING PROTEIN"/>
    <property type="match status" value="1"/>
</dbReference>
<name>A0ABQ9YF83_9EUKA</name>
<evidence type="ECO:0000256" key="1">
    <source>
        <dbReference type="SAM" id="MobiDB-lite"/>
    </source>
</evidence>
<protein>
    <submittedName>
        <fullName evidence="3">OTU-like cysteine protease</fullName>
    </submittedName>
</protein>
<dbReference type="InterPro" id="IPR050704">
    <property type="entry name" value="Peptidase_C85-like"/>
</dbReference>
<dbReference type="EMBL" id="JARBJD010000011">
    <property type="protein sequence ID" value="KAK2962429.1"/>
    <property type="molecule type" value="Genomic_DNA"/>
</dbReference>
<keyword evidence="4" id="KW-1185">Reference proteome</keyword>